<keyword evidence="4" id="KW-0378">Hydrolase</keyword>
<dbReference type="InterPro" id="IPR011249">
    <property type="entry name" value="Metalloenz_LuxS/M16"/>
</dbReference>
<dbReference type="GO" id="GO:0043171">
    <property type="term" value="P:peptide catabolic process"/>
    <property type="evidence" value="ECO:0007669"/>
    <property type="project" value="TreeGrafter"/>
</dbReference>
<dbReference type="InterPro" id="IPR032632">
    <property type="entry name" value="Peptidase_M16_M"/>
</dbReference>
<evidence type="ECO:0000313" key="13">
    <source>
        <dbReference type="Proteomes" id="UP000054560"/>
    </source>
</evidence>
<dbReference type="eggNOG" id="KOG0959">
    <property type="taxonomic scope" value="Eukaryota"/>
</dbReference>
<dbReference type="InterPro" id="IPR054734">
    <property type="entry name" value="PqqF-like_C_4"/>
</dbReference>
<name>A0A0L0GEB3_9EUKA</name>
<dbReference type="AlphaFoldDB" id="A0A0L0GEB3"/>
<keyword evidence="2" id="KW-0645">Protease</keyword>
<feature type="domain" description="Coenzyme PQQ synthesis protein F-like C-terminal lobe" evidence="11">
    <location>
        <begin position="651"/>
        <end position="749"/>
    </location>
</feature>
<dbReference type="SUPFAM" id="SSF63411">
    <property type="entry name" value="LuxS/MPP-like metallohydrolase"/>
    <property type="match status" value="4"/>
</dbReference>
<dbReference type="GO" id="GO:0046872">
    <property type="term" value="F:metal ion binding"/>
    <property type="evidence" value="ECO:0007669"/>
    <property type="project" value="UniProtKB-KW"/>
</dbReference>
<keyword evidence="5" id="KW-0862">Zinc</keyword>
<reference evidence="12 13" key="1">
    <citation type="submission" date="2011-02" db="EMBL/GenBank/DDBJ databases">
        <title>The Genome Sequence of Sphaeroforma arctica JP610.</title>
        <authorList>
            <consortium name="The Broad Institute Genome Sequencing Platform"/>
            <person name="Russ C."/>
            <person name="Cuomo C."/>
            <person name="Young S.K."/>
            <person name="Zeng Q."/>
            <person name="Gargeya S."/>
            <person name="Alvarado L."/>
            <person name="Berlin A."/>
            <person name="Chapman S.B."/>
            <person name="Chen Z."/>
            <person name="Freedman E."/>
            <person name="Gellesch M."/>
            <person name="Goldberg J."/>
            <person name="Griggs A."/>
            <person name="Gujja S."/>
            <person name="Heilman E."/>
            <person name="Heiman D."/>
            <person name="Howarth C."/>
            <person name="Mehta T."/>
            <person name="Neiman D."/>
            <person name="Pearson M."/>
            <person name="Roberts A."/>
            <person name="Saif S."/>
            <person name="Shea T."/>
            <person name="Shenoy N."/>
            <person name="Sisk P."/>
            <person name="Stolte C."/>
            <person name="Sykes S."/>
            <person name="White J."/>
            <person name="Yandava C."/>
            <person name="Burger G."/>
            <person name="Gray M.W."/>
            <person name="Holland P.W.H."/>
            <person name="King N."/>
            <person name="Lang F.B.F."/>
            <person name="Roger A.J."/>
            <person name="Ruiz-Trillo I."/>
            <person name="Haas B."/>
            <person name="Nusbaum C."/>
            <person name="Birren B."/>
        </authorList>
    </citation>
    <scope>NUCLEOTIDE SEQUENCE [LARGE SCALE GENOMIC DNA]</scope>
    <source>
        <strain evidence="12 13">JP610</strain>
    </source>
</reference>
<feature type="domain" description="Peptidase M16 N-terminal" evidence="8">
    <location>
        <begin position="2"/>
        <end position="55"/>
    </location>
</feature>
<dbReference type="InterPro" id="IPR011765">
    <property type="entry name" value="Pept_M16_N"/>
</dbReference>
<comment type="similarity">
    <text evidence="1">Belongs to the peptidase M16 family.</text>
</comment>
<evidence type="ECO:0000256" key="4">
    <source>
        <dbReference type="ARBA" id="ARBA00022801"/>
    </source>
</evidence>
<dbReference type="STRING" id="667725.A0A0L0GEB3"/>
<dbReference type="RefSeq" id="XP_014161128.1">
    <property type="nucleotide sequence ID" value="XM_014305653.1"/>
</dbReference>
<dbReference type="Pfam" id="PF16187">
    <property type="entry name" value="Peptidase_M16_M"/>
    <property type="match status" value="1"/>
</dbReference>
<evidence type="ECO:0000313" key="12">
    <source>
        <dbReference type="EMBL" id="KNC87226.1"/>
    </source>
</evidence>
<evidence type="ECO:0000256" key="5">
    <source>
        <dbReference type="ARBA" id="ARBA00022833"/>
    </source>
</evidence>
<dbReference type="Gene3D" id="3.30.830.10">
    <property type="entry name" value="Metalloenzyme, LuxS/M16 peptidase-like"/>
    <property type="match status" value="4"/>
</dbReference>
<dbReference type="PANTHER" id="PTHR43690:SF18">
    <property type="entry name" value="INSULIN-DEGRADING ENZYME-RELATED"/>
    <property type="match status" value="1"/>
</dbReference>
<organism evidence="12 13">
    <name type="scientific">Sphaeroforma arctica JP610</name>
    <dbReference type="NCBI Taxonomy" id="667725"/>
    <lineage>
        <taxon>Eukaryota</taxon>
        <taxon>Ichthyosporea</taxon>
        <taxon>Ichthyophonida</taxon>
        <taxon>Sphaeroforma</taxon>
    </lineage>
</organism>
<dbReference type="Proteomes" id="UP000054560">
    <property type="component" value="Unassembled WGS sequence"/>
</dbReference>
<sequence length="998" mass="112856">MEEAVDIWSQFFIHPLFLESSKDKEIQAVNSEHEKNINQDVWRLNQLDKSTSNPDHVYNRFGTGNLETLGDGPKARGVDVRDELIKFYHGHYSSNIMTLCIVGRQSLEELRILVLDKFSDIKNTNRTVDVWPDDVYGPDQLQRLFRVLPVKEFRRVTFSFPIGDSQVHYLSKPTQYIAHLIGHEGPGSLLSVLKAKGWALSTMAGDSRRANGFGVFKITVDVTEVGLEHVNDIGTLLFQYIELIKQSGVEEWIHEECASLCRIQLDFKDKESPSSYVSSTASNMHHYPAEHVISGAYLLFEYKPEAIRHFLSLMSPLNCRMTVVANTFGDIAQTSEEWYGTKYDNSPLDENVVKAWVSCGLHEALILPEPNNLIPSDFTIKERDEHDREVPSMIAQTNTVRLWHKHDDTFLLPKGRLYCDLVSPLAYVTPLNCVFTNLFAELLKDDLSEITYAAALGGLDYAFDNSMYGISFHVKGYTHKLGVLLDMIIDKIANFSFEDTRFEVLREQARQQYSNFEAEQPYHHCIYSSHLLSNEKLWTHAQKLNVLQSITPDDLRAFLPDLLSRVQVESFVHGNFTRKEARDFIPQLERVCLSGTGLQPSELERHRHVRFEEGYQYVHKKIETKHLDVTATEVYVVTGLDSTLKNVLIELFNQCIHESYFNQLRTNEQLGYIVHAGLRRQHGVNGMRFIIQGSKQPEFLASRVDVFLGSVDELISNMTEETFRKHVETLAAKKLEKPKSMSQESNKYWSEILDQQYHFQRSILETGELKKRTKDELLQFYRTYISPKSPTRIQVCLLAGPATETVDNLELNGVINGKNGEYPVDSGKPVTSHETKPQKRMSIRDVEEVVDDKLPDGTNALTTTGPPAASTSPISDAEGVQGEDDDSSIVEGSDDLMDQRADVLLDNQLEVGHSKNALSADNKSSNGNVGTKDAEGHGSQPIAEVGSRRGSLAIAAGMLLSAQCVQKIHFVGEDVPKFKSTLGLYPQPVSWDYHTCLE</sequence>
<gene>
    <name evidence="12" type="ORF">SARC_00661</name>
</gene>
<dbReference type="GO" id="GO:0051603">
    <property type="term" value="P:proteolysis involved in protein catabolic process"/>
    <property type="evidence" value="ECO:0007669"/>
    <property type="project" value="TreeGrafter"/>
</dbReference>
<evidence type="ECO:0000259" key="9">
    <source>
        <dbReference type="Pfam" id="PF05193"/>
    </source>
</evidence>
<feature type="domain" description="Peptidase M16 middle/third" evidence="10">
    <location>
        <begin position="266"/>
        <end position="545"/>
    </location>
</feature>
<dbReference type="InterPro" id="IPR050626">
    <property type="entry name" value="Peptidase_M16"/>
</dbReference>
<dbReference type="EMBL" id="KQ241618">
    <property type="protein sequence ID" value="KNC87226.1"/>
    <property type="molecule type" value="Genomic_DNA"/>
</dbReference>
<dbReference type="GO" id="GO:0004222">
    <property type="term" value="F:metalloendopeptidase activity"/>
    <property type="evidence" value="ECO:0007669"/>
    <property type="project" value="TreeGrafter"/>
</dbReference>
<evidence type="ECO:0000259" key="8">
    <source>
        <dbReference type="Pfam" id="PF00675"/>
    </source>
</evidence>
<evidence type="ECO:0000256" key="3">
    <source>
        <dbReference type="ARBA" id="ARBA00022723"/>
    </source>
</evidence>
<evidence type="ECO:0000259" key="10">
    <source>
        <dbReference type="Pfam" id="PF16187"/>
    </source>
</evidence>
<dbReference type="GO" id="GO:0005829">
    <property type="term" value="C:cytosol"/>
    <property type="evidence" value="ECO:0007669"/>
    <property type="project" value="TreeGrafter"/>
</dbReference>
<dbReference type="InterPro" id="IPR007863">
    <property type="entry name" value="Peptidase_M16_C"/>
</dbReference>
<dbReference type="GO" id="GO:0005739">
    <property type="term" value="C:mitochondrion"/>
    <property type="evidence" value="ECO:0007669"/>
    <property type="project" value="TreeGrafter"/>
</dbReference>
<proteinExistence type="inferred from homology"/>
<keyword evidence="13" id="KW-1185">Reference proteome</keyword>
<feature type="compositionally biased region" description="Basic and acidic residues" evidence="7">
    <location>
        <begin position="831"/>
        <end position="855"/>
    </location>
</feature>
<feature type="compositionally biased region" description="Polar residues" evidence="7">
    <location>
        <begin position="916"/>
        <end position="929"/>
    </location>
</feature>
<feature type="compositionally biased region" description="Acidic residues" evidence="7">
    <location>
        <begin position="881"/>
        <end position="892"/>
    </location>
</feature>
<evidence type="ECO:0000256" key="7">
    <source>
        <dbReference type="SAM" id="MobiDB-lite"/>
    </source>
</evidence>
<dbReference type="OrthoDB" id="952271at2759"/>
<keyword evidence="6" id="KW-0482">Metalloprotease</keyword>
<feature type="domain" description="Peptidase M16 C-terminal" evidence="9">
    <location>
        <begin position="81"/>
        <end position="257"/>
    </location>
</feature>
<feature type="region of interest" description="Disordered" evidence="7">
    <location>
        <begin position="820"/>
        <end position="892"/>
    </location>
</feature>
<evidence type="ECO:0000256" key="1">
    <source>
        <dbReference type="ARBA" id="ARBA00007261"/>
    </source>
</evidence>
<dbReference type="Pfam" id="PF00675">
    <property type="entry name" value="Peptidase_M16"/>
    <property type="match status" value="1"/>
</dbReference>
<dbReference type="FunFam" id="3.30.830.10:FF:000005">
    <property type="entry name" value="nardilysin isoform X1"/>
    <property type="match status" value="1"/>
</dbReference>
<dbReference type="Pfam" id="PF05193">
    <property type="entry name" value="Peptidase_M16_C"/>
    <property type="match status" value="1"/>
</dbReference>
<protein>
    <recommendedName>
        <fullName evidence="14">Insulin-degrading enzyme</fullName>
    </recommendedName>
</protein>
<feature type="compositionally biased region" description="Low complexity" evidence="7">
    <location>
        <begin position="860"/>
        <end position="875"/>
    </location>
</feature>
<dbReference type="GeneID" id="25901165"/>
<evidence type="ECO:0000256" key="2">
    <source>
        <dbReference type="ARBA" id="ARBA00022670"/>
    </source>
</evidence>
<keyword evidence="3" id="KW-0479">Metal-binding</keyword>
<evidence type="ECO:0008006" key="14">
    <source>
        <dbReference type="Google" id="ProtNLM"/>
    </source>
</evidence>
<evidence type="ECO:0000256" key="6">
    <source>
        <dbReference type="ARBA" id="ARBA00023049"/>
    </source>
</evidence>
<dbReference type="PANTHER" id="PTHR43690">
    <property type="entry name" value="NARDILYSIN"/>
    <property type="match status" value="1"/>
</dbReference>
<evidence type="ECO:0000259" key="11">
    <source>
        <dbReference type="Pfam" id="PF22456"/>
    </source>
</evidence>
<dbReference type="Pfam" id="PF22456">
    <property type="entry name" value="PqqF-like_C_4"/>
    <property type="match status" value="1"/>
</dbReference>
<feature type="region of interest" description="Disordered" evidence="7">
    <location>
        <begin position="914"/>
        <end position="944"/>
    </location>
</feature>
<accession>A0A0L0GEB3</accession>
<dbReference type="FunFam" id="3.30.830.10:FF:000003">
    <property type="entry name" value="Insulin-degrading enzyme"/>
    <property type="match status" value="1"/>
</dbReference>